<name>A0ABZ2PJ64_9NOCA</name>
<organism evidence="2 3">
    <name type="scientific">Rhodococcus sovatensis</name>
    <dbReference type="NCBI Taxonomy" id="1805840"/>
    <lineage>
        <taxon>Bacteria</taxon>
        <taxon>Bacillati</taxon>
        <taxon>Actinomycetota</taxon>
        <taxon>Actinomycetes</taxon>
        <taxon>Mycobacteriales</taxon>
        <taxon>Nocardiaceae</taxon>
        <taxon>Rhodococcus</taxon>
    </lineage>
</organism>
<proteinExistence type="predicted"/>
<dbReference type="InterPro" id="IPR036291">
    <property type="entry name" value="NAD(P)-bd_dom_sf"/>
</dbReference>
<dbReference type="Gene3D" id="3.40.50.720">
    <property type="entry name" value="NAD(P)-binding Rossmann-like Domain"/>
    <property type="match status" value="1"/>
</dbReference>
<evidence type="ECO:0000259" key="1">
    <source>
        <dbReference type="Pfam" id="PF01073"/>
    </source>
</evidence>
<dbReference type="PANTHER" id="PTHR48079">
    <property type="entry name" value="PROTEIN YEEZ"/>
    <property type="match status" value="1"/>
</dbReference>
<sequence>MKVLVTGAGGFVGSALVRDLRALGHEVRAGVRSAAQAGEVPAQLDDRDMLDVACSGVDAVVHAAARLGQFGSRRGYWDDNVRGTHRLLAAAKAAQVGRFVFVSSPSALMTPGDGDRFDIDETEPYPNRFFNAYCETKAEAERIVLRSNTDEFTTLALRPRAVWGPGDRSGPVATVIERMRAGSMPDLNRGRDVFVSICHIDNLSSACAAALDPMRSESDVVGGHAYFVADGQPVELGYVFGRLAAALDVAAPTRTVPRAVLTPALAAIEAIWRIPFVGERVEPPLSKYSVALLTRSATYDLAAARRDLHWKPTVEFNSALERMVRNA</sequence>
<dbReference type="SUPFAM" id="SSF51735">
    <property type="entry name" value="NAD(P)-binding Rossmann-fold domains"/>
    <property type="match status" value="1"/>
</dbReference>
<keyword evidence="3" id="KW-1185">Reference proteome</keyword>
<accession>A0ABZ2PJ64</accession>
<dbReference type="Proteomes" id="UP001432000">
    <property type="component" value="Chromosome"/>
</dbReference>
<dbReference type="InterPro" id="IPR002225">
    <property type="entry name" value="3Beta_OHSteriod_DH/Estase"/>
</dbReference>
<dbReference type="Pfam" id="PF01073">
    <property type="entry name" value="3Beta_HSD"/>
    <property type="match status" value="1"/>
</dbReference>
<dbReference type="PANTHER" id="PTHR48079:SF6">
    <property type="entry name" value="NAD(P)-BINDING DOMAIN-CONTAINING PROTEIN-RELATED"/>
    <property type="match status" value="1"/>
</dbReference>
<dbReference type="RefSeq" id="WP_338887979.1">
    <property type="nucleotide sequence ID" value="NZ_CP147846.1"/>
</dbReference>
<evidence type="ECO:0000313" key="3">
    <source>
        <dbReference type="Proteomes" id="UP001432000"/>
    </source>
</evidence>
<gene>
    <name evidence="2" type="ORF">WDS16_22900</name>
</gene>
<dbReference type="EMBL" id="CP147846">
    <property type="protein sequence ID" value="WXG68032.1"/>
    <property type="molecule type" value="Genomic_DNA"/>
</dbReference>
<dbReference type="InterPro" id="IPR051783">
    <property type="entry name" value="NAD(P)-dependent_oxidoreduct"/>
</dbReference>
<feature type="domain" description="3-beta hydroxysteroid dehydrogenase/isomerase" evidence="1">
    <location>
        <begin position="4"/>
        <end position="235"/>
    </location>
</feature>
<reference evidence="2 3" key="1">
    <citation type="submission" date="2024-03" db="EMBL/GenBank/DDBJ databases">
        <title>Natural products discovery in diverse microorganisms through a two-stage MS feature dereplication strategy.</title>
        <authorList>
            <person name="Zhang R."/>
        </authorList>
    </citation>
    <scope>NUCLEOTIDE SEQUENCE [LARGE SCALE GENOMIC DNA]</scope>
    <source>
        <strain evidence="2 3">18930</strain>
    </source>
</reference>
<protein>
    <submittedName>
        <fullName evidence="2">NAD-dependent epimerase/dehydratase family protein</fullName>
    </submittedName>
</protein>
<evidence type="ECO:0000313" key="2">
    <source>
        <dbReference type="EMBL" id="WXG68032.1"/>
    </source>
</evidence>